<organism evidence="1">
    <name type="scientific">Aegilops tauschii</name>
    <name type="common">Tausch's goatgrass</name>
    <name type="synonym">Aegilops squarrosa</name>
    <dbReference type="NCBI Taxonomy" id="37682"/>
    <lineage>
        <taxon>Eukaryota</taxon>
        <taxon>Viridiplantae</taxon>
        <taxon>Streptophyta</taxon>
        <taxon>Embryophyta</taxon>
        <taxon>Tracheophyta</taxon>
        <taxon>Spermatophyta</taxon>
        <taxon>Magnoliopsida</taxon>
        <taxon>Liliopsida</taxon>
        <taxon>Poales</taxon>
        <taxon>Poaceae</taxon>
        <taxon>BOP clade</taxon>
        <taxon>Pooideae</taxon>
        <taxon>Triticodae</taxon>
        <taxon>Triticeae</taxon>
        <taxon>Triticinae</taxon>
        <taxon>Aegilops</taxon>
    </lineage>
</organism>
<proteinExistence type="predicted"/>
<sequence>MSIRLGESLVLEGSPAHGARRTVVKVTLQEATGVSAKGRICGVAEAAAVARGSGSDKGQPASDFRAVDGEDESSGSSLEQEFGLISAGKTPWLRIGVSAPSLTPCSPRISAFEKAVRVFVENPTEDEPWLEIRFPLGGWLESFAAGRWLPDCGIQIHFQSAGCCSAHDSIPVMEFLMQPIRRYPIVEEMCELQNAVLGRRKSPSQQSELSTDQNRAAEVAIKSVMLVGVPTAGAQENYSLRF</sequence>
<dbReference type="AlphaFoldDB" id="M8CX44"/>
<name>M8CX44_AEGTA</name>
<dbReference type="EnsemblPlants" id="EMT28366">
    <property type="protein sequence ID" value="EMT28366"/>
    <property type="gene ID" value="F775_06820"/>
</dbReference>
<accession>M8CX44</accession>
<evidence type="ECO:0000313" key="1">
    <source>
        <dbReference type="EnsemblPlants" id="EMT28366"/>
    </source>
</evidence>
<dbReference type="ExpressionAtlas" id="M8CX44">
    <property type="expression patterns" value="baseline"/>
</dbReference>
<reference evidence="1" key="1">
    <citation type="submission" date="2015-06" db="UniProtKB">
        <authorList>
            <consortium name="EnsemblPlants"/>
        </authorList>
    </citation>
    <scope>IDENTIFICATION</scope>
</reference>
<protein>
    <submittedName>
        <fullName evidence="1">Uncharacterized protein</fullName>
    </submittedName>
</protein>